<evidence type="ECO:0000313" key="2">
    <source>
        <dbReference type="Proteomes" id="UP001390339"/>
    </source>
</evidence>
<name>A0ABR2IF72_9PEZI</name>
<comment type="caution">
    <text evidence="1">The sequence shown here is derived from an EMBL/GenBank/DDBJ whole genome shotgun (WGS) entry which is preliminary data.</text>
</comment>
<evidence type="ECO:0000313" key="1">
    <source>
        <dbReference type="EMBL" id="KAK8862226.1"/>
    </source>
</evidence>
<proteinExistence type="predicted"/>
<dbReference type="EMBL" id="JAPCWZ010000005">
    <property type="protein sequence ID" value="KAK8862226.1"/>
    <property type="molecule type" value="Genomic_DNA"/>
</dbReference>
<gene>
    <name evidence="1" type="ORF">PGQ11_008461</name>
</gene>
<accession>A0ABR2IF72</accession>
<organism evidence="1 2">
    <name type="scientific">Apiospora arundinis</name>
    <dbReference type="NCBI Taxonomy" id="335852"/>
    <lineage>
        <taxon>Eukaryota</taxon>
        <taxon>Fungi</taxon>
        <taxon>Dikarya</taxon>
        <taxon>Ascomycota</taxon>
        <taxon>Pezizomycotina</taxon>
        <taxon>Sordariomycetes</taxon>
        <taxon>Xylariomycetidae</taxon>
        <taxon>Amphisphaeriales</taxon>
        <taxon>Apiosporaceae</taxon>
        <taxon>Apiospora</taxon>
    </lineage>
</organism>
<protein>
    <recommendedName>
        <fullName evidence="3">Transposase</fullName>
    </recommendedName>
</protein>
<keyword evidence="2" id="KW-1185">Reference proteome</keyword>
<reference evidence="1 2" key="1">
    <citation type="journal article" date="2024" name="IMA Fungus">
        <title>Apiospora arundinis, a panoply of carbohydrate-active enzymes and secondary metabolites.</title>
        <authorList>
            <person name="Sorensen T."/>
            <person name="Petersen C."/>
            <person name="Muurmann A.T."/>
            <person name="Christiansen J.V."/>
            <person name="Brundto M.L."/>
            <person name="Overgaard C.K."/>
            <person name="Boysen A.T."/>
            <person name="Wollenberg R.D."/>
            <person name="Larsen T.O."/>
            <person name="Sorensen J.L."/>
            <person name="Nielsen K.L."/>
            <person name="Sondergaard T.E."/>
        </authorList>
    </citation>
    <scope>NUCLEOTIDE SEQUENCE [LARGE SCALE GENOMIC DNA]</scope>
    <source>
        <strain evidence="1 2">AAU 773</strain>
    </source>
</reference>
<evidence type="ECO:0008006" key="3">
    <source>
        <dbReference type="Google" id="ProtNLM"/>
    </source>
</evidence>
<dbReference type="Proteomes" id="UP001390339">
    <property type="component" value="Unassembled WGS sequence"/>
</dbReference>
<sequence>MDNRNILTEHKERPKNRQGFATALDWWTSRHGTKANTKSDNPNEEAAFRALDKLVLHYRIYSALRPVSIFHRATWAPAYYSWNCFNENKIAALKVRKEKFERAMDEVAPNRHGYGIW</sequence>